<gene>
    <name evidence="1" type="ORF">PHPALM_5903</name>
</gene>
<reference evidence="1 2" key="1">
    <citation type="journal article" date="2017" name="Genome Biol. Evol.">
        <title>Phytophthora megakarya and P. palmivora, closely related causal agents of cacao black pod rot, underwent increases in genome sizes and gene numbers by different mechanisms.</title>
        <authorList>
            <person name="Ali S.S."/>
            <person name="Shao J."/>
            <person name="Lary D.J."/>
            <person name="Kronmiller B."/>
            <person name="Shen D."/>
            <person name="Strem M.D."/>
            <person name="Amoako-Attah I."/>
            <person name="Akrofi A.Y."/>
            <person name="Begoude B.A."/>
            <person name="Ten Hoopen G.M."/>
            <person name="Coulibaly K."/>
            <person name="Kebe B.I."/>
            <person name="Melnick R.L."/>
            <person name="Guiltinan M.J."/>
            <person name="Tyler B.M."/>
            <person name="Meinhardt L.W."/>
            <person name="Bailey B.A."/>
        </authorList>
    </citation>
    <scope>NUCLEOTIDE SEQUENCE [LARGE SCALE GENOMIC DNA]</scope>
    <source>
        <strain evidence="2">sbr112.9</strain>
    </source>
</reference>
<dbReference type="Proteomes" id="UP000237271">
    <property type="component" value="Unassembled WGS sequence"/>
</dbReference>
<evidence type="ECO:0000313" key="2">
    <source>
        <dbReference type="Proteomes" id="UP000237271"/>
    </source>
</evidence>
<sequence length="294" mass="32840">MTEIVLSSPPQTFPFTQKQIAFFYFTPCLDENGEPICYYNCKMCCTTHKQVDDRGVTNLTQHIRLKHPISRQKCLSLDQVEPVRLYHGVGRLRIATVGLNAQFPIIHCSVSVSRKTQEDTPALYTTLSEIYSETLTSDMHKVTGAVELKIAVEMPAVFGQLFDGWTHASEHFVAVYTCCEINGVPYRPLLAMAPVLKPPDSPADDTVIVHNAEAHHDAFVLILSVSVSDNCPFNKKLARLLNVPFVASVSHRLDLAVPIVTEPMEDVLDKRWYDSIQDKSLPNTSSGHEMGINL</sequence>
<accession>A0A2P4YGA0</accession>
<dbReference type="PANTHER" id="PTHR40866:SF1">
    <property type="entry name" value="BED-TYPE DOMAIN-CONTAINING PROTEIN"/>
    <property type="match status" value="1"/>
</dbReference>
<comment type="caution">
    <text evidence="1">The sequence shown here is derived from an EMBL/GenBank/DDBJ whole genome shotgun (WGS) entry which is preliminary data.</text>
</comment>
<dbReference type="PANTHER" id="PTHR40866">
    <property type="entry name" value="BED-TYPE DOMAIN-CONTAINING PROTEIN"/>
    <property type="match status" value="1"/>
</dbReference>
<name>A0A2P4YGA0_9STRA</name>
<dbReference type="EMBL" id="NCKW01003390">
    <property type="protein sequence ID" value="POM76823.1"/>
    <property type="molecule type" value="Genomic_DNA"/>
</dbReference>
<keyword evidence="2" id="KW-1185">Reference proteome</keyword>
<dbReference type="AlphaFoldDB" id="A0A2P4YGA0"/>
<protein>
    <recommendedName>
        <fullName evidence="3">BED-type domain-containing protein</fullName>
    </recommendedName>
</protein>
<proteinExistence type="predicted"/>
<evidence type="ECO:0000313" key="1">
    <source>
        <dbReference type="EMBL" id="POM76823.1"/>
    </source>
</evidence>
<organism evidence="1 2">
    <name type="scientific">Phytophthora palmivora</name>
    <dbReference type="NCBI Taxonomy" id="4796"/>
    <lineage>
        <taxon>Eukaryota</taxon>
        <taxon>Sar</taxon>
        <taxon>Stramenopiles</taxon>
        <taxon>Oomycota</taxon>
        <taxon>Peronosporomycetes</taxon>
        <taxon>Peronosporales</taxon>
        <taxon>Peronosporaceae</taxon>
        <taxon>Phytophthora</taxon>
    </lineage>
</organism>
<dbReference type="OrthoDB" id="10400720at2759"/>
<evidence type="ECO:0008006" key="3">
    <source>
        <dbReference type="Google" id="ProtNLM"/>
    </source>
</evidence>